<protein>
    <submittedName>
        <fullName evidence="3">SLATT domain-containing protein</fullName>
    </submittedName>
</protein>
<reference evidence="3 4" key="1">
    <citation type="submission" date="2022-03" db="EMBL/GenBank/DDBJ databases">
        <title>Ignatzschineria rhizosphaerae HR5S32.</title>
        <authorList>
            <person name="Sun J.Q."/>
            <person name="Feng J.Y."/>
        </authorList>
    </citation>
    <scope>NUCLEOTIDE SEQUENCE [LARGE SCALE GENOMIC DNA]</scope>
    <source>
        <strain evidence="3 4">HR5S32</strain>
    </source>
</reference>
<feature type="transmembrane region" description="Helical" evidence="1">
    <location>
        <begin position="186"/>
        <end position="208"/>
    </location>
</feature>
<sequence length="215" mass="25259">MKKEKTIRELIHELQKDVKIVASARFNKVTRLKRQSQLALIAISFLSFTLIIASIATELYHISAIKIPSTKYEMSIWFFSILSSIFILAISIFISKNQYDLQISRLYASAVQINKIVRDLELIEIYTDDKLEMEYQKKLNEYNHILDSDHINHDTIDYYTVKPLKYRCEKIKVFCKKTVYFFHNIVVYYSLILIVSILVLLSLTSQIITTTSHYN</sequence>
<keyword evidence="1" id="KW-1133">Transmembrane helix</keyword>
<keyword evidence="1" id="KW-0472">Membrane</keyword>
<organism evidence="3 4">
    <name type="scientific">Ignatzschineria rhizosphaerae</name>
    <dbReference type="NCBI Taxonomy" id="2923279"/>
    <lineage>
        <taxon>Bacteria</taxon>
        <taxon>Pseudomonadati</taxon>
        <taxon>Pseudomonadota</taxon>
        <taxon>Gammaproteobacteria</taxon>
        <taxon>Cardiobacteriales</taxon>
        <taxon>Ignatzschineriaceae</taxon>
        <taxon>Ignatzschineria</taxon>
    </lineage>
</organism>
<keyword evidence="4" id="KW-1185">Reference proteome</keyword>
<evidence type="ECO:0000259" key="2">
    <source>
        <dbReference type="Pfam" id="PF18160"/>
    </source>
</evidence>
<feature type="transmembrane region" description="Helical" evidence="1">
    <location>
        <begin position="38"/>
        <end position="56"/>
    </location>
</feature>
<keyword evidence="1" id="KW-0812">Transmembrane</keyword>
<dbReference type="InterPro" id="IPR041115">
    <property type="entry name" value="SLATT_5"/>
</dbReference>
<dbReference type="NCBIfam" id="NF033631">
    <property type="entry name" value="SLATT_5"/>
    <property type="match status" value="1"/>
</dbReference>
<evidence type="ECO:0000313" key="4">
    <source>
        <dbReference type="Proteomes" id="UP000829542"/>
    </source>
</evidence>
<dbReference type="Proteomes" id="UP000829542">
    <property type="component" value="Chromosome"/>
</dbReference>
<accession>A0ABY3X5E7</accession>
<gene>
    <name evidence="3" type="ORF">MMG00_04535</name>
</gene>
<dbReference type="RefSeq" id="WP_242152021.1">
    <property type="nucleotide sequence ID" value="NZ_CP093379.1"/>
</dbReference>
<evidence type="ECO:0000256" key="1">
    <source>
        <dbReference type="SAM" id="Phobius"/>
    </source>
</evidence>
<evidence type="ECO:0000313" key="3">
    <source>
        <dbReference type="EMBL" id="UNM97120.1"/>
    </source>
</evidence>
<name>A0ABY3X5E7_9GAMM</name>
<feature type="domain" description="SMODS and SLOG-associating 2TM effector" evidence="2">
    <location>
        <begin position="9"/>
        <end position="200"/>
    </location>
</feature>
<dbReference type="EMBL" id="CP093379">
    <property type="protein sequence ID" value="UNM97120.1"/>
    <property type="molecule type" value="Genomic_DNA"/>
</dbReference>
<dbReference type="Pfam" id="PF18160">
    <property type="entry name" value="SLATT_5"/>
    <property type="match status" value="1"/>
</dbReference>
<proteinExistence type="predicted"/>
<feature type="transmembrane region" description="Helical" evidence="1">
    <location>
        <begin position="76"/>
        <end position="95"/>
    </location>
</feature>